<dbReference type="GO" id="GO:0046475">
    <property type="term" value="P:glycerophospholipid catabolic process"/>
    <property type="evidence" value="ECO:0007669"/>
    <property type="project" value="TreeGrafter"/>
</dbReference>
<keyword evidence="6 7" id="KW-0442">Lipid degradation</keyword>
<dbReference type="SMART" id="SM00239">
    <property type="entry name" value="C2"/>
    <property type="match status" value="1"/>
</dbReference>
<evidence type="ECO:0000256" key="3">
    <source>
        <dbReference type="ARBA" id="ARBA00022490"/>
    </source>
</evidence>
<evidence type="ECO:0000259" key="9">
    <source>
        <dbReference type="PROSITE" id="PS50004"/>
    </source>
</evidence>
<dbReference type="SMART" id="SM00022">
    <property type="entry name" value="PLAc"/>
    <property type="match status" value="1"/>
</dbReference>
<evidence type="ECO:0000256" key="7">
    <source>
        <dbReference type="RuleBase" id="RU362102"/>
    </source>
</evidence>
<dbReference type="Gene3D" id="3.40.1090.10">
    <property type="entry name" value="Cytosolic phospholipase A2 catalytic domain"/>
    <property type="match status" value="1"/>
</dbReference>
<evidence type="ECO:0000256" key="2">
    <source>
        <dbReference type="ARBA" id="ARBA00013278"/>
    </source>
</evidence>
<dbReference type="InterPro" id="IPR035892">
    <property type="entry name" value="C2_domain_sf"/>
</dbReference>
<proteinExistence type="predicted"/>
<dbReference type="GO" id="GO:0005509">
    <property type="term" value="F:calcium ion binding"/>
    <property type="evidence" value="ECO:0007669"/>
    <property type="project" value="TreeGrafter"/>
</dbReference>
<comment type="catalytic activity">
    <reaction evidence="7">
        <text>a 1,2-diacyl-sn-glycero-3-phosphocholine + H2O = a 1-acyl-sn-glycero-3-phosphocholine + a fatty acid + H(+)</text>
        <dbReference type="Rhea" id="RHEA:15801"/>
        <dbReference type="ChEBI" id="CHEBI:15377"/>
        <dbReference type="ChEBI" id="CHEBI:15378"/>
        <dbReference type="ChEBI" id="CHEBI:28868"/>
        <dbReference type="ChEBI" id="CHEBI:57643"/>
        <dbReference type="ChEBI" id="CHEBI:58168"/>
        <dbReference type="EC" id="3.1.1.4"/>
    </reaction>
</comment>
<gene>
    <name evidence="11" type="ORF">TCMB3V08_LOCUS3838</name>
</gene>
<dbReference type="PROSITE" id="PS50004">
    <property type="entry name" value="C2"/>
    <property type="match status" value="1"/>
</dbReference>
<dbReference type="Pfam" id="PF00168">
    <property type="entry name" value="C2"/>
    <property type="match status" value="1"/>
</dbReference>
<dbReference type="PANTHER" id="PTHR10728:SF40">
    <property type="entry name" value="PATATIN FAMILY PROTEIN"/>
    <property type="match status" value="1"/>
</dbReference>
<dbReference type="GO" id="GO:0005544">
    <property type="term" value="F:calcium-dependent phospholipid binding"/>
    <property type="evidence" value="ECO:0007669"/>
    <property type="project" value="TreeGrafter"/>
</dbReference>
<feature type="domain" description="C2" evidence="9">
    <location>
        <begin position="1"/>
        <end position="122"/>
    </location>
</feature>
<dbReference type="Gene3D" id="2.60.40.150">
    <property type="entry name" value="C2 domain"/>
    <property type="match status" value="1"/>
</dbReference>
<dbReference type="GO" id="GO:0005829">
    <property type="term" value="C:cytosol"/>
    <property type="evidence" value="ECO:0007669"/>
    <property type="project" value="TreeGrafter"/>
</dbReference>
<evidence type="ECO:0000256" key="5">
    <source>
        <dbReference type="ARBA" id="ARBA00023098"/>
    </source>
</evidence>
<feature type="domain" description="PLA2c" evidence="10">
    <location>
        <begin position="166"/>
        <end position="1026"/>
    </location>
</feature>
<dbReference type="InterPro" id="IPR002642">
    <property type="entry name" value="LysoPLipase_cat_dom"/>
</dbReference>
<keyword evidence="7" id="KW-0106">Calcium</keyword>
<dbReference type="InterPro" id="IPR016035">
    <property type="entry name" value="Acyl_Trfase/lysoPLipase"/>
</dbReference>
<dbReference type="Pfam" id="PF01735">
    <property type="entry name" value="PLA2_B"/>
    <property type="match status" value="2"/>
</dbReference>
<dbReference type="EC" id="3.1.1.4" evidence="2 7"/>
<comment type="subcellular location">
    <subcellularLocation>
        <location evidence="1">Cytoplasm</location>
    </subcellularLocation>
</comment>
<dbReference type="SUPFAM" id="SSF52151">
    <property type="entry name" value="FabD/lysophospholipase-like"/>
    <property type="match status" value="3"/>
</dbReference>
<evidence type="ECO:0000256" key="1">
    <source>
        <dbReference type="ARBA" id="ARBA00004496"/>
    </source>
</evidence>
<reference evidence="11" key="1">
    <citation type="submission" date="2020-11" db="EMBL/GenBank/DDBJ databases">
        <authorList>
            <person name="Tran Van P."/>
        </authorList>
    </citation>
    <scope>NUCLEOTIDE SEQUENCE</scope>
</reference>
<evidence type="ECO:0000256" key="4">
    <source>
        <dbReference type="ARBA" id="ARBA00022801"/>
    </source>
</evidence>
<evidence type="ECO:0000259" key="10">
    <source>
        <dbReference type="PROSITE" id="PS51210"/>
    </source>
</evidence>
<accession>A0A7R9P663</accession>
<feature type="region of interest" description="Disordered" evidence="8">
    <location>
        <begin position="596"/>
        <end position="637"/>
    </location>
</feature>
<dbReference type="EMBL" id="OE180363">
    <property type="protein sequence ID" value="CAD7571157.1"/>
    <property type="molecule type" value="Genomic_DNA"/>
</dbReference>
<protein>
    <recommendedName>
        <fullName evidence="2 7">Phospholipase A2</fullName>
        <ecNumber evidence="2 7">3.1.1.4</ecNumber>
    </recommendedName>
</protein>
<dbReference type="SUPFAM" id="SSF49562">
    <property type="entry name" value="C2 domain (Calcium/lipid-binding domain, CaLB)"/>
    <property type="match status" value="1"/>
</dbReference>
<dbReference type="PANTHER" id="PTHR10728">
    <property type="entry name" value="CYTOSOLIC PHOSPHOLIPASE A2"/>
    <property type="match status" value="1"/>
</dbReference>
<keyword evidence="7" id="KW-0479">Metal-binding</keyword>
<organism evidence="11">
    <name type="scientific">Timema californicum</name>
    <name type="common">California timema</name>
    <name type="synonym">Walking stick</name>
    <dbReference type="NCBI Taxonomy" id="61474"/>
    <lineage>
        <taxon>Eukaryota</taxon>
        <taxon>Metazoa</taxon>
        <taxon>Ecdysozoa</taxon>
        <taxon>Arthropoda</taxon>
        <taxon>Hexapoda</taxon>
        <taxon>Insecta</taxon>
        <taxon>Pterygota</taxon>
        <taxon>Neoptera</taxon>
        <taxon>Polyneoptera</taxon>
        <taxon>Phasmatodea</taxon>
        <taxon>Timematodea</taxon>
        <taxon>Timematoidea</taxon>
        <taxon>Timematidae</taxon>
        <taxon>Timema</taxon>
    </lineage>
</organism>
<name>A0A7R9P663_TIMCA</name>
<keyword evidence="3 7" id="KW-0963">Cytoplasm</keyword>
<dbReference type="InterPro" id="IPR000008">
    <property type="entry name" value="C2_dom"/>
</dbReference>
<dbReference type="AlphaFoldDB" id="A0A7R9P663"/>
<sequence length="1026" mass="117736">MSEEKKDQIPTSSRKVGNHCFNQCGVLSVDRPDPYLVLWTPGAPHGRRKTRTVKNTYRPVWDQRFDFVLDPQHDTELSELVFILSCHRVHLMDRGAAVDQVLGKVRVDISELPLDKELYQELRFPHLRHLIVVCSFHVQTDERYITDSARPMYTNLYIQNRGYSVNCRVNSSTSPDLRLSCDLSEEENNFLDRRRVRVKEALETYLGGEQAPRNVEEVPRVAVLGSGGGFRAMVGFSSVLKTLHEMGVFPCVTYLASLSGSSWYLSDLYSHPEFPTKSPGDLQLELQRKVTGGWKKVLCPKRMFRYLKAIRHKYKTGQPVSFTDLFGHMVGDLLLGERKTCTLSEQSGKLTRGELPLPMYTCLQVKKDVSARVYQVRSGGPCTRSSPDSLANALVVLSSTAEDGEIEVRILGRSRPENRRCNVGAQHFFDVAPKDRQQMGRTDVTMLRYGDTKRRYSVPSKPYAVVLRCCDTAIPSVATLCRPKPYAVVLRDGVTLRRSWLWCWQDWLEFTPYEVGFSKHGASMKPPLFGNKLYLGRVTTPYKELPLHYLQGVWGSAYTIFFRRVIESGRRDALNPQQEDADDDSRLLKAGRTFKNHLSSRDDPKDPTSSSEGTTEGDEDSEVCTSSETETSSRQDLEELRPQVCTYLRTQEKANDVTLLSLIMARCLHSTKKLRRGRKWNFRRRLSRARSARKKRKRHRTFWQMVLSKLLRGRLLDSRSGRAGVVFNPVRGLKFCSPCAPYVGNPATTTPDDDAALKETAKIRASSPRVSCLVADVDFQGFYEPLTAHTKKLYLVDSGLTFNLPFPALLRPQRDVDIFLAFEFSNRAEDESSPFGVGDRKLFHPHQWLSTPSFLIAYPHFRSYLLQVVQQTASLRWGRKDCEISAELLLAEKWARLRNASFPPVSQQVEEFLKHPLRECYLFEDTEDPCCPVILFFVLINKCFRTHKDVDVLRTTKEEKDFSDFEIFDDPADPFSSFNFRYSQLQFDRLTRLVEFNTRLYEPMIRRQMEGAVLKKRQLLDKSADH</sequence>
<comment type="domain">
    <text evidence="7">The N-terminal C2 domain associates with lipid membranes upon calcium binding.</text>
</comment>
<dbReference type="PROSITE" id="PS51210">
    <property type="entry name" value="PLA2C"/>
    <property type="match status" value="1"/>
</dbReference>
<evidence type="ECO:0000256" key="6">
    <source>
        <dbReference type="PROSITE-ProRule" id="PRU00555"/>
    </source>
</evidence>
<evidence type="ECO:0000313" key="11">
    <source>
        <dbReference type="EMBL" id="CAD7571157.1"/>
    </source>
</evidence>
<evidence type="ECO:0000256" key="8">
    <source>
        <dbReference type="SAM" id="MobiDB-lite"/>
    </source>
</evidence>
<keyword evidence="4 6" id="KW-0378">Hydrolase</keyword>
<dbReference type="GO" id="GO:0047498">
    <property type="term" value="F:calcium-dependent phospholipase A2 activity"/>
    <property type="evidence" value="ECO:0007669"/>
    <property type="project" value="TreeGrafter"/>
</dbReference>
<keyword evidence="5 6" id="KW-0443">Lipid metabolism</keyword>